<sequence length="115" mass="12820">MDAKMKKQLALTGVAIAIAAFVIPLPETRSLQAAPPKGIALPDFERGGTWGALNRQAMQTSQSRIRRSFTREGVRFVVGKRKGRFETFQETMFSGGVTYIRLRPVKLIQQVPESQ</sequence>
<comment type="caution">
    <text evidence="1">The sequence shown here is derived from an EMBL/GenBank/DDBJ whole genome shotgun (WGS) entry which is preliminary data.</text>
</comment>
<dbReference type="EMBL" id="SJPT01000012">
    <property type="protein sequence ID" value="TWU17451.1"/>
    <property type="molecule type" value="Genomic_DNA"/>
</dbReference>
<organism evidence="1 2">
    <name type="scientific">Novipirellula galeiformis</name>
    <dbReference type="NCBI Taxonomy" id="2528004"/>
    <lineage>
        <taxon>Bacteria</taxon>
        <taxon>Pseudomonadati</taxon>
        <taxon>Planctomycetota</taxon>
        <taxon>Planctomycetia</taxon>
        <taxon>Pirellulales</taxon>
        <taxon>Pirellulaceae</taxon>
        <taxon>Novipirellula</taxon>
    </lineage>
</organism>
<name>A0A5C6C1E7_9BACT</name>
<dbReference type="AlphaFoldDB" id="A0A5C6C1E7"/>
<gene>
    <name evidence="1" type="ORF">Pla52o_52550</name>
</gene>
<proteinExistence type="predicted"/>
<accession>A0A5C6C1E7</accession>
<evidence type="ECO:0000313" key="1">
    <source>
        <dbReference type="EMBL" id="TWU17451.1"/>
    </source>
</evidence>
<reference evidence="1 2" key="1">
    <citation type="submission" date="2019-02" db="EMBL/GenBank/DDBJ databases">
        <title>Deep-cultivation of Planctomycetes and their phenomic and genomic characterization uncovers novel biology.</title>
        <authorList>
            <person name="Wiegand S."/>
            <person name="Jogler M."/>
            <person name="Boedeker C."/>
            <person name="Pinto D."/>
            <person name="Vollmers J."/>
            <person name="Rivas-Marin E."/>
            <person name="Kohn T."/>
            <person name="Peeters S.H."/>
            <person name="Heuer A."/>
            <person name="Rast P."/>
            <person name="Oberbeckmann S."/>
            <person name="Bunk B."/>
            <person name="Jeske O."/>
            <person name="Meyerdierks A."/>
            <person name="Storesund J.E."/>
            <person name="Kallscheuer N."/>
            <person name="Luecker S."/>
            <person name="Lage O.M."/>
            <person name="Pohl T."/>
            <person name="Merkel B.J."/>
            <person name="Hornburger P."/>
            <person name="Mueller R.-W."/>
            <person name="Bruemmer F."/>
            <person name="Labrenz M."/>
            <person name="Spormann A.M."/>
            <person name="Op Den Camp H."/>
            <person name="Overmann J."/>
            <person name="Amann R."/>
            <person name="Jetten M.S.M."/>
            <person name="Mascher T."/>
            <person name="Medema M.H."/>
            <person name="Devos D.P."/>
            <person name="Kaster A.-K."/>
            <person name="Ovreas L."/>
            <person name="Rohde M."/>
            <person name="Galperin M.Y."/>
            <person name="Jogler C."/>
        </authorList>
    </citation>
    <scope>NUCLEOTIDE SEQUENCE [LARGE SCALE GENOMIC DNA]</scope>
    <source>
        <strain evidence="1 2">Pla52o</strain>
    </source>
</reference>
<keyword evidence="2" id="KW-1185">Reference proteome</keyword>
<evidence type="ECO:0000313" key="2">
    <source>
        <dbReference type="Proteomes" id="UP000316304"/>
    </source>
</evidence>
<dbReference type="Proteomes" id="UP000316304">
    <property type="component" value="Unassembled WGS sequence"/>
</dbReference>
<protein>
    <submittedName>
        <fullName evidence="1">Uncharacterized protein</fullName>
    </submittedName>
</protein>